<dbReference type="Proteomes" id="UP001732700">
    <property type="component" value="Chromosome 2D"/>
</dbReference>
<dbReference type="EnsemblPlants" id="AVESA.00010b.r2.2DG0374640.1">
    <property type="protein sequence ID" value="AVESA.00010b.r2.2DG0374640.1.CDS"/>
    <property type="gene ID" value="AVESA.00010b.r2.2DG0374640"/>
</dbReference>
<sequence>MEPGLSIESGSAIRVVVLPVGGEIPPQCLRNYAALVARHASVDLASLRPYYSEYQKSPFAHQPWDTGCLRLKFVLGGCVPSPWEDFQSSRKVLAVVGICHLPSSPDLAKVADEFVDAARTYPSALASRCFAFCPTDAQLLEEKKDGIIMFPPADQKSLELHMLTMVQDLSASLLMEFEKWAAFFSRQVAQLYLQQDNAYAAMSAMQVLTMTTDAYHVQSRKTSRHDHASPKNKFLLSINSGPSANQGNGEVLLPPGRRLAVPLHICVVQGMRLVRARLLSMEIPARFSEAHLRPATSKDDISNGSDMLHNDISLLKIDPYKGSWGLRLLELELFNPTDVVFDVDVFVHLDGTNGKQLLLPEDNPANATFHKTRIDRDYSARVLIPLEHFKLPVLDASFFIKENGSDEPMGSKVATIAEKNAKAELNASISNLISKIKVRWHSGRNSSGELNIKDAIQAALQASILDILLPDPLAFSFRLAKNGAMAQPDSLSAKLGDNSSHSTDEDVGPSTAESVLRCKDPISAHEMTHMEVQIRNNTKEIIRMNLSISCKDVAGENCFDENSATVLWAGVLSDIQLEVPPLQEVVHPFSVYFLVPGDYSLQSSSVIIDATDVLRARAKAESPDEPILCRGSPFHIHVVGTV</sequence>
<accession>A0ACD5V3T1</accession>
<protein>
    <submittedName>
        <fullName evidence="1">Uncharacterized protein</fullName>
    </submittedName>
</protein>
<reference evidence="1" key="1">
    <citation type="submission" date="2021-05" db="EMBL/GenBank/DDBJ databases">
        <authorList>
            <person name="Scholz U."/>
            <person name="Mascher M."/>
            <person name="Fiebig A."/>
        </authorList>
    </citation>
    <scope>NUCLEOTIDE SEQUENCE [LARGE SCALE GENOMIC DNA]</scope>
</reference>
<evidence type="ECO:0000313" key="2">
    <source>
        <dbReference type="Proteomes" id="UP001732700"/>
    </source>
</evidence>
<organism evidence="1 2">
    <name type="scientific">Avena sativa</name>
    <name type="common">Oat</name>
    <dbReference type="NCBI Taxonomy" id="4498"/>
    <lineage>
        <taxon>Eukaryota</taxon>
        <taxon>Viridiplantae</taxon>
        <taxon>Streptophyta</taxon>
        <taxon>Embryophyta</taxon>
        <taxon>Tracheophyta</taxon>
        <taxon>Spermatophyta</taxon>
        <taxon>Magnoliopsida</taxon>
        <taxon>Liliopsida</taxon>
        <taxon>Poales</taxon>
        <taxon>Poaceae</taxon>
        <taxon>BOP clade</taxon>
        <taxon>Pooideae</taxon>
        <taxon>Poodae</taxon>
        <taxon>Poeae</taxon>
        <taxon>Poeae Chloroplast Group 1 (Aveneae type)</taxon>
        <taxon>Aveninae</taxon>
        <taxon>Avena</taxon>
    </lineage>
</organism>
<keyword evidence="2" id="KW-1185">Reference proteome</keyword>
<reference evidence="1" key="2">
    <citation type="submission" date="2025-09" db="UniProtKB">
        <authorList>
            <consortium name="EnsemblPlants"/>
        </authorList>
    </citation>
    <scope>IDENTIFICATION</scope>
</reference>
<name>A0ACD5V3T1_AVESA</name>
<evidence type="ECO:0000313" key="1">
    <source>
        <dbReference type="EnsemblPlants" id="AVESA.00010b.r2.2DG0374640.1.CDS"/>
    </source>
</evidence>
<proteinExistence type="predicted"/>